<dbReference type="InterPro" id="IPR050683">
    <property type="entry name" value="Bact_Polysacc_Export_ATP-bd"/>
</dbReference>
<dbReference type="InterPro" id="IPR003593">
    <property type="entry name" value="AAA+_ATPase"/>
</dbReference>
<feature type="domain" description="ABC transporter" evidence="5">
    <location>
        <begin position="69"/>
        <end position="284"/>
    </location>
</feature>
<evidence type="ECO:0000313" key="7">
    <source>
        <dbReference type="Proteomes" id="UP000823896"/>
    </source>
</evidence>
<keyword evidence="3" id="KW-0547">Nucleotide-binding</keyword>
<evidence type="ECO:0000256" key="4">
    <source>
        <dbReference type="ARBA" id="ARBA00022840"/>
    </source>
</evidence>
<reference evidence="6" key="1">
    <citation type="journal article" date="2021" name="PeerJ">
        <title>Extensive microbial diversity within the chicken gut microbiome revealed by metagenomics and culture.</title>
        <authorList>
            <person name="Gilroy R."/>
            <person name="Ravi A."/>
            <person name="Getino M."/>
            <person name="Pursley I."/>
            <person name="Horton D.L."/>
            <person name="Alikhan N.F."/>
            <person name="Baker D."/>
            <person name="Gharbi K."/>
            <person name="Hall N."/>
            <person name="Watson M."/>
            <person name="Adriaenssens E.M."/>
            <person name="Foster-Nyarko E."/>
            <person name="Jarju S."/>
            <person name="Secka A."/>
            <person name="Antonio M."/>
            <person name="Oren A."/>
            <person name="Chaudhuri R.R."/>
            <person name="La Ragione R."/>
            <person name="Hildebrand F."/>
            <person name="Pallen M.J."/>
        </authorList>
    </citation>
    <scope>NUCLEOTIDE SEQUENCE</scope>
    <source>
        <strain evidence="6">CHK187-11901</strain>
    </source>
</reference>
<protein>
    <submittedName>
        <fullName evidence="6">ABC transporter ATP-binding protein</fullName>
    </submittedName>
</protein>
<dbReference type="InterPro" id="IPR015860">
    <property type="entry name" value="ABC_transpr_TagH-like"/>
</dbReference>
<name>A0A9D2NQI5_9FIRM</name>
<dbReference type="GO" id="GO:0016020">
    <property type="term" value="C:membrane"/>
    <property type="evidence" value="ECO:0007669"/>
    <property type="project" value="InterPro"/>
</dbReference>
<organism evidence="6 7">
    <name type="scientific">Candidatus Merdibacter merdavium</name>
    <dbReference type="NCBI Taxonomy" id="2838692"/>
    <lineage>
        <taxon>Bacteria</taxon>
        <taxon>Bacillati</taxon>
        <taxon>Bacillota</taxon>
        <taxon>Erysipelotrichia</taxon>
        <taxon>Erysipelotrichales</taxon>
        <taxon>Erysipelotrichaceae</taxon>
        <taxon>Merdibacter</taxon>
    </lineage>
</organism>
<keyword evidence="2" id="KW-0813">Transport</keyword>
<dbReference type="InterPro" id="IPR027417">
    <property type="entry name" value="P-loop_NTPase"/>
</dbReference>
<evidence type="ECO:0000259" key="5">
    <source>
        <dbReference type="PROSITE" id="PS50893"/>
    </source>
</evidence>
<dbReference type="InterPro" id="IPR003439">
    <property type="entry name" value="ABC_transporter-like_ATP-bd"/>
</dbReference>
<dbReference type="GO" id="GO:0016887">
    <property type="term" value="F:ATP hydrolysis activity"/>
    <property type="evidence" value="ECO:0007669"/>
    <property type="project" value="InterPro"/>
</dbReference>
<sequence length="284" mass="31634">MDDMAKMLLWLALSALAAALWALQTIGGHEEGHIASVPDDPEVMVEVDQVSMRFRREKDMPRSLKERFVRTIGRRREREWFMALRDISFTVRRGEVVGIVGTNGSGKSTLLRIICGTYAPSAGEVRVRRERLTLLALGAGFDHELSGRENVYLNGAICGYSRAFLDAHYAQIVAFAGLEGFMEEKVRHYSSGMVSRLAFAIATAGEVSGVLILDEVLSVGDRFFREKSEKRIRELIQGGAAVLIVSHSTAALRRICKRAIWIEKGELRMDGPVDAVCSAYEKRK</sequence>
<dbReference type="PANTHER" id="PTHR46743">
    <property type="entry name" value="TEICHOIC ACIDS EXPORT ATP-BINDING PROTEIN TAGH"/>
    <property type="match status" value="1"/>
</dbReference>
<dbReference type="SUPFAM" id="SSF52540">
    <property type="entry name" value="P-loop containing nucleoside triphosphate hydrolases"/>
    <property type="match status" value="1"/>
</dbReference>
<dbReference type="Proteomes" id="UP000823896">
    <property type="component" value="Unassembled WGS sequence"/>
</dbReference>
<evidence type="ECO:0000256" key="1">
    <source>
        <dbReference type="ARBA" id="ARBA00005417"/>
    </source>
</evidence>
<keyword evidence="4 6" id="KW-0067">ATP-binding</keyword>
<dbReference type="Gene3D" id="3.40.50.300">
    <property type="entry name" value="P-loop containing nucleotide triphosphate hydrolases"/>
    <property type="match status" value="1"/>
</dbReference>
<reference evidence="6" key="2">
    <citation type="submission" date="2021-04" db="EMBL/GenBank/DDBJ databases">
        <authorList>
            <person name="Gilroy R."/>
        </authorList>
    </citation>
    <scope>NUCLEOTIDE SEQUENCE</scope>
    <source>
        <strain evidence="6">CHK187-11901</strain>
    </source>
</reference>
<proteinExistence type="inferred from homology"/>
<dbReference type="AlphaFoldDB" id="A0A9D2NQI5"/>
<dbReference type="Pfam" id="PF00005">
    <property type="entry name" value="ABC_tran"/>
    <property type="match status" value="1"/>
</dbReference>
<dbReference type="GO" id="GO:0140359">
    <property type="term" value="F:ABC-type transporter activity"/>
    <property type="evidence" value="ECO:0007669"/>
    <property type="project" value="InterPro"/>
</dbReference>
<dbReference type="PROSITE" id="PS50893">
    <property type="entry name" value="ABC_TRANSPORTER_2"/>
    <property type="match status" value="1"/>
</dbReference>
<accession>A0A9D2NQI5</accession>
<dbReference type="PANTHER" id="PTHR46743:SF2">
    <property type="entry name" value="TEICHOIC ACIDS EXPORT ATP-BINDING PROTEIN TAGH"/>
    <property type="match status" value="1"/>
</dbReference>
<dbReference type="EMBL" id="DWWM01000005">
    <property type="protein sequence ID" value="HJC35666.1"/>
    <property type="molecule type" value="Genomic_DNA"/>
</dbReference>
<comment type="caution">
    <text evidence="6">The sequence shown here is derived from an EMBL/GenBank/DDBJ whole genome shotgun (WGS) entry which is preliminary data.</text>
</comment>
<gene>
    <name evidence="6" type="ORF">H9702_00850</name>
</gene>
<evidence type="ECO:0000313" key="6">
    <source>
        <dbReference type="EMBL" id="HJC35666.1"/>
    </source>
</evidence>
<evidence type="ECO:0000256" key="2">
    <source>
        <dbReference type="ARBA" id="ARBA00022448"/>
    </source>
</evidence>
<comment type="similarity">
    <text evidence="1">Belongs to the ABC transporter superfamily.</text>
</comment>
<dbReference type="CDD" id="cd03220">
    <property type="entry name" value="ABC_KpsT_Wzt"/>
    <property type="match status" value="1"/>
</dbReference>
<dbReference type="GO" id="GO:0005524">
    <property type="term" value="F:ATP binding"/>
    <property type="evidence" value="ECO:0007669"/>
    <property type="project" value="UniProtKB-KW"/>
</dbReference>
<evidence type="ECO:0000256" key="3">
    <source>
        <dbReference type="ARBA" id="ARBA00022741"/>
    </source>
</evidence>
<dbReference type="SMART" id="SM00382">
    <property type="entry name" value="AAA"/>
    <property type="match status" value="1"/>
</dbReference>